<accession>A0A0F9BLD9</accession>
<organism evidence="1">
    <name type="scientific">marine sediment metagenome</name>
    <dbReference type="NCBI Taxonomy" id="412755"/>
    <lineage>
        <taxon>unclassified sequences</taxon>
        <taxon>metagenomes</taxon>
        <taxon>ecological metagenomes</taxon>
    </lineage>
</organism>
<reference evidence="1" key="1">
    <citation type="journal article" date="2015" name="Nature">
        <title>Complex archaea that bridge the gap between prokaryotes and eukaryotes.</title>
        <authorList>
            <person name="Spang A."/>
            <person name="Saw J.H."/>
            <person name="Jorgensen S.L."/>
            <person name="Zaremba-Niedzwiedzka K."/>
            <person name="Martijn J."/>
            <person name="Lind A.E."/>
            <person name="van Eijk R."/>
            <person name="Schleper C."/>
            <person name="Guy L."/>
            <person name="Ettema T.J."/>
        </authorList>
    </citation>
    <scope>NUCLEOTIDE SEQUENCE</scope>
</reference>
<protein>
    <submittedName>
        <fullName evidence="1">Uncharacterized protein</fullName>
    </submittedName>
</protein>
<name>A0A0F9BLD9_9ZZZZ</name>
<dbReference type="AlphaFoldDB" id="A0A0F9BLD9"/>
<proteinExistence type="predicted"/>
<sequence length="156" mass="18622">MNRYRITPEGHRLIETATKEAWPTWAGNDTILERADMANVLIKLDEESEDGIFSYYEYVELQSLGIEPLQLRQLVKEKLLEKLATEEEEEEQKRRTENTVDSFLYEKEVEIRIDEIEDELYPYQINHKRPPIELLKKYFAAKKEFNKLLGIRNFPI</sequence>
<dbReference type="EMBL" id="LAZR01040373">
    <property type="protein sequence ID" value="KKL14642.1"/>
    <property type="molecule type" value="Genomic_DNA"/>
</dbReference>
<gene>
    <name evidence="1" type="ORF">LCGC14_2513620</name>
</gene>
<comment type="caution">
    <text evidence="1">The sequence shown here is derived from an EMBL/GenBank/DDBJ whole genome shotgun (WGS) entry which is preliminary data.</text>
</comment>
<evidence type="ECO:0000313" key="1">
    <source>
        <dbReference type="EMBL" id="KKL14642.1"/>
    </source>
</evidence>